<evidence type="ECO:0000313" key="2">
    <source>
        <dbReference type="Proteomes" id="UP000053947"/>
    </source>
</evidence>
<name>A0A0W0GKR8_9CHLR</name>
<evidence type="ECO:0000313" key="1">
    <source>
        <dbReference type="EMBL" id="KTB49159.1"/>
    </source>
</evidence>
<reference evidence="1 2" key="1">
    <citation type="submission" date="2015-06" db="EMBL/GenBank/DDBJ databases">
        <title>Genome sequence of the organohalide-respiring Dehalogenimonas alkenigignens type strain (IP3-3T).</title>
        <authorList>
            <person name="Key T.A."/>
            <person name="Richmond D.P."/>
            <person name="Bowman K.S."/>
            <person name="Cho Y.-J."/>
            <person name="Chun J."/>
            <person name="da Costa M.S."/>
            <person name="Rainey F.A."/>
            <person name="Moe W.M."/>
        </authorList>
    </citation>
    <scope>NUCLEOTIDE SEQUENCE [LARGE SCALE GENOMIC DNA]</scope>
    <source>
        <strain evidence="1 2">IP3-3</strain>
    </source>
</reference>
<organism evidence="1 2">
    <name type="scientific">Dehalogenimonas alkenigignens</name>
    <dbReference type="NCBI Taxonomy" id="1217799"/>
    <lineage>
        <taxon>Bacteria</taxon>
        <taxon>Bacillati</taxon>
        <taxon>Chloroflexota</taxon>
        <taxon>Dehalococcoidia</taxon>
        <taxon>Dehalococcoidales</taxon>
        <taxon>Dehalococcoidaceae</taxon>
        <taxon>Dehalogenimonas</taxon>
    </lineage>
</organism>
<dbReference type="SUPFAM" id="SSF52540">
    <property type="entry name" value="P-loop containing nucleoside triphosphate hydrolases"/>
    <property type="match status" value="1"/>
</dbReference>
<dbReference type="Proteomes" id="UP000053947">
    <property type="component" value="Unassembled WGS sequence"/>
</dbReference>
<comment type="caution">
    <text evidence="1">The sequence shown here is derived from an EMBL/GenBank/DDBJ whole genome shotgun (WGS) entry which is preliminary data.</text>
</comment>
<dbReference type="EMBL" id="LFDV01000001">
    <property type="protein sequence ID" value="KTB49159.1"/>
    <property type="molecule type" value="Genomic_DNA"/>
</dbReference>
<proteinExistence type="predicted"/>
<keyword evidence="1" id="KW-0808">Transferase</keyword>
<gene>
    <name evidence="1" type="ORF">DEALK_00710</name>
</gene>
<protein>
    <submittedName>
        <fullName evidence="1">Dephospho-CoA kinase</fullName>
    </submittedName>
</protein>
<dbReference type="STRING" id="1217799.DEALK_00710"/>
<dbReference type="PANTHER" id="PTHR41930">
    <property type="entry name" value="UPF0200 PROTEIN MJ1399"/>
    <property type="match status" value="1"/>
</dbReference>
<dbReference type="Pfam" id="PF13238">
    <property type="entry name" value="AAA_18"/>
    <property type="match status" value="1"/>
</dbReference>
<sequence>MSSPKIIAMVGMAGAGKTEASRVMEQHGYSRIRFGDVTDEEVKRRGLPLSEANERSVREALRQELGMAAYAKLNLARIDAALEKGLAVIDGMYSWEEYLFLKERYGDKLAVAAVWASPGTRAKRLSTRAVRPLTREETFSRDKAEIEKVSKAGPIAVADYMILNEGGIGELKAQVEQLIHQLENMDC</sequence>
<dbReference type="RefSeq" id="WP_058437638.1">
    <property type="nucleotide sequence ID" value="NZ_KQ758903.1"/>
</dbReference>
<dbReference type="InterPro" id="IPR027417">
    <property type="entry name" value="P-loop_NTPase"/>
</dbReference>
<dbReference type="OrthoDB" id="9800332at2"/>
<accession>A0A0W0GKR8</accession>
<dbReference type="AlphaFoldDB" id="A0A0W0GKR8"/>
<keyword evidence="1" id="KW-0418">Kinase</keyword>
<keyword evidence="2" id="KW-1185">Reference proteome</keyword>
<dbReference type="GO" id="GO:0016301">
    <property type="term" value="F:kinase activity"/>
    <property type="evidence" value="ECO:0007669"/>
    <property type="project" value="UniProtKB-KW"/>
</dbReference>
<dbReference type="Gene3D" id="3.40.50.300">
    <property type="entry name" value="P-loop containing nucleotide triphosphate hydrolases"/>
    <property type="match status" value="1"/>
</dbReference>
<dbReference type="PANTHER" id="PTHR41930:SF1">
    <property type="entry name" value="DEPHOSPHO-COA KINASE"/>
    <property type="match status" value="1"/>
</dbReference>